<dbReference type="InterPro" id="IPR000741">
    <property type="entry name" value="FBA_I"/>
</dbReference>
<dbReference type="EC" id="4.1.2.13" evidence="6"/>
<dbReference type="EMBL" id="CP034951">
    <property type="protein sequence ID" value="QAA83082.1"/>
    <property type="molecule type" value="Genomic_DNA"/>
</dbReference>
<dbReference type="OrthoDB" id="9813469at2"/>
<comment type="similarity">
    <text evidence="3 6">Belongs to the class I fructose-bisphosphate aldolase family.</text>
</comment>
<keyword evidence="5 6" id="KW-0456">Lyase</keyword>
<dbReference type="Gene3D" id="3.20.20.70">
    <property type="entry name" value="Aldolase class I"/>
    <property type="match status" value="1"/>
</dbReference>
<dbReference type="FunFam" id="3.20.20.70:FF:000140">
    <property type="entry name" value="Fructose-bisphosphate aldolase"/>
    <property type="match status" value="1"/>
</dbReference>
<evidence type="ECO:0000256" key="4">
    <source>
        <dbReference type="ARBA" id="ARBA00023152"/>
    </source>
</evidence>
<comment type="catalytic activity">
    <reaction evidence="1 6">
        <text>beta-D-fructose 1,6-bisphosphate = D-glyceraldehyde 3-phosphate + dihydroxyacetone phosphate</text>
        <dbReference type="Rhea" id="RHEA:14729"/>
        <dbReference type="ChEBI" id="CHEBI:32966"/>
        <dbReference type="ChEBI" id="CHEBI:57642"/>
        <dbReference type="ChEBI" id="CHEBI:59776"/>
        <dbReference type="EC" id="4.1.2.13"/>
    </reaction>
</comment>
<reference evidence="7 8" key="1">
    <citation type="submission" date="2019-01" db="EMBL/GenBank/DDBJ databases">
        <title>Complete genome sequencing of Aequorivita sp. H23M31.</title>
        <authorList>
            <person name="Bae J.-W."/>
        </authorList>
    </citation>
    <scope>NUCLEOTIDE SEQUENCE [LARGE SCALE GENOMIC DNA]</scope>
    <source>
        <strain evidence="7 8">H23M31</strain>
    </source>
</reference>
<dbReference type="PROSITE" id="PS00158">
    <property type="entry name" value="ALDOLASE_CLASS_I"/>
    <property type="match status" value="1"/>
</dbReference>
<dbReference type="RefSeq" id="WP_128251445.1">
    <property type="nucleotide sequence ID" value="NZ_CP034951.1"/>
</dbReference>
<comment type="pathway">
    <text evidence="2">Carbohydrate degradation; glycolysis; D-glyceraldehyde 3-phosphate and glycerone phosphate from D-glucose: step 4/4.</text>
</comment>
<dbReference type="InterPro" id="IPR029768">
    <property type="entry name" value="Aldolase_I_AS"/>
</dbReference>
<proteinExistence type="inferred from homology"/>
<evidence type="ECO:0000256" key="5">
    <source>
        <dbReference type="ARBA" id="ARBA00023239"/>
    </source>
</evidence>
<accession>A0A410G742</accession>
<evidence type="ECO:0000313" key="7">
    <source>
        <dbReference type="EMBL" id="QAA83082.1"/>
    </source>
</evidence>
<keyword evidence="8" id="KW-1185">Reference proteome</keyword>
<name>A0A410G742_9FLAO</name>
<dbReference type="SUPFAM" id="SSF51569">
    <property type="entry name" value="Aldolase"/>
    <property type="match status" value="1"/>
</dbReference>
<evidence type="ECO:0000256" key="3">
    <source>
        <dbReference type="ARBA" id="ARBA00010387"/>
    </source>
</evidence>
<evidence type="ECO:0000313" key="8">
    <source>
        <dbReference type="Proteomes" id="UP000285517"/>
    </source>
</evidence>
<organism evidence="7 8">
    <name type="scientific">Aequorivita ciconiae</name>
    <dbReference type="NCBI Taxonomy" id="2494375"/>
    <lineage>
        <taxon>Bacteria</taxon>
        <taxon>Pseudomonadati</taxon>
        <taxon>Bacteroidota</taxon>
        <taxon>Flavobacteriia</taxon>
        <taxon>Flavobacteriales</taxon>
        <taxon>Flavobacteriaceae</taxon>
        <taxon>Aequorivita</taxon>
    </lineage>
</organism>
<gene>
    <name evidence="7" type="ORF">EI546_15765</name>
</gene>
<dbReference type="InterPro" id="IPR013785">
    <property type="entry name" value="Aldolase_TIM"/>
</dbReference>
<evidence type="ECO:0000256" key="6">
    <source>
        <dbReference type="RuleBase" id="RU003994"/>
    </source>
</evidence>
<dbReference type="AlphaFoldDB" id="A0A410G742"/>
<dbReference type="KEGG" id="aev:EI546_15765"/>
<sequence>MDRQILKNTIKEIFAGSKGILAMDESISTANKRLGAKGIPQNEEMRRKYRELIVTTPGLNQGIGGAILCDETINQKTNDGRPMADVLKEAGIIPGIKVDKGAKALAGFQNEKVTEGLDGLRERLIDYKKKGARFAKWRAVITIGKNIPTKACIEANAHALTRYAGLCQEAGIVPIVEPEVLMDGDHNLQKCYDVTEETLKILFFELYKYRIDLEGIILKPNMVLAGKESGEKNSVDDVAKATVNCFLESVPAAVPAIAFLSGGQSAQEASAHLNAINKNFKNRLPWIVAFSFARAIQQPALDVWDWEDSKCEKAQKVLARRAKFNAEARQGNYDSAMEPDK</sequence>
<dbReference type="PANTHER" id="PTHR11627">
    <property type="entry name" value="FRUCTOSE-BISPHOSPHATE ALDOLASE"/>
    <property type="match status" value="1"/>
</dbReference>
<dbReference type="Proteomes" id="UP000285517">
    <property type="component" value="Chromosome"/>
</dbReference>
<keyword evidence="4 6" id="KW-0324">Glycolysis</keyword>
<protein>
    <recommendedName>
        <fullName evidence="6">Fructose-bisphosphate aldolase</fullName>
        <ecNumber evidence="6">4.1.2.13</ecNumber>
    </recommendedName>
</protein>
<dbReference type="Pfam" id="PF00274">
    <property type="entry name" value="Glycolytic"/>
    <property type="match status" value="1"/>
</dbReference>
<dbReference type="UniPathway" id="UPA00109">
    <property type="reaction ID" value="UER00183"/>
</dbReference>
<dbReference type="GO" id="GO:0004332">
    <property type="term" value="F:fructose-bisphosphate aldolase activity"/>
    <property type="evidence" value="ECO:0007669"/>
    <property type="project" value="UniProtKB-EC"/>
</dbReference>
<dbReference type="GO" id="GO:0006096">
    <property type="term" value="P:glycolytic process"/>
    <property type="evidence" value="ECO:0007669"/>
    <property type="project" value="UniProtKB-UniPathway"/>
</dbReference>
<evidence type="ECO:0000256" key="2">
    <source>
        <dbReference type="ARBA" id="ARBA00004714"/>
    </source>
</evidence>
<evidence type="ECO:0000256" key="1">
    <source>
        <dbReference type="ARBA" id="ARBA00000441"/>
    </source>
</evidence>
<dbReference type="NCBIfam" id="NF033379">
    <property type="entry name" value="FrucBisAld_I"/>
    <property type="match status" value="1"/>
</dbReference>